<keyword evidence="10 15" id="KW-0472">Membrane</keyword>
<dbReference type="InterPro" id="IPR001915">
    <property type="entry name" value="Peptidase_M48"/>
</dbReference>
<organism evidence="18 19">
    <name type="scientific">Torulaspora globosa</name>
    <dbReference type="NCBI Taxonomy" id="48254"/>
    <lineage>
        <taxon>Eukaryota</taxon>
        <taxon>Fungi</taxon>
        <taxon>Dikarya</taxon>
        <taxon>Ascomycota</taxon>
        <taxon>Saccharomycotina</taxon>
        <taxon>Saccharomycetes</taxon>
        <taxon>Saccharomycetales</taxon>
        <taxon>Saccharomycetaceae</taxon>
        <taxon>Torulaspora</taxon>
    </lineage>
</organism>
<evidence type="ECO:0000256" key="12">
    <source>
        <dbReference type="ARBA" id="ARBA00060927"/>
    </source>
</evidence>
<evidence type="ECO:0000256" key="11">
    <source>
        <dbReference type="ARBA" id="ARBA00044456"/>
    </source>
</evidence>
<sequence length="458" mass="52278">MTVFDQVQGLLDKPDIPFKSIIAGISIGKFVFETYLTYRQYKVLSKKTLPKVLENEIDDETFLKSEEYSRAKAKFSVVVDVYELVQKLVFIKIDAFPRLWKFGVQLANFILPAKFHAVSTVAQSLCFLSVLSNLSTILDIPTSYYQHFVLEEKFGFNKLTVKLWITDMVKSVALSHALGGPILYGFLKIFEKFETNFLWYICLFTFAVQVLAMVLVPMYIMPLFNKFTPLEDGELKTSIENLAKSVGFPLDQIFVIDGSKRSSHSNAYFTGLPFTSKRIVLFDTLVNESSVQEITAVLAHEIGHWQKNHILNMILFSQVHVFVIFSLFIGVYRNLSLYNDFGFFIGAPGSVLSSSSKVFTPEWPIIVGFMLFSDLLTPMECFMQFVMSLVSRLHEFQADAYARGLGFSKQLCQALINLQIKNLSTMNVDPLYSSYHYSHPTLPERLTNLGYVSEKKKR</sequence>
<keyword evidence="5 15" id="KW-0378">Hydrolase</keyword>
<dbReference type="GO" id="GO:0046872">
    <property type="term" value="F:metal ion binding"/>
    <property type="evidence" value="ECO:0007669"/>
    <property type="project" value="UniProtKB-UniRule"/>
</dbReference>
<accession>A0A7G3ZJR4</accession>
<evidence type="ECO:0000256" key="4">
    <source>
        <dbReference type="ARBA" id="ARBA00022723"/>
    </source>
</evidence>
<comment type="subcellular location">
    <subcellularLocation>
        <location evidence="1 15">Endoplasmic reticulum membrane</location>
        <topology evidence="1 15">Multi-pass membrane protein</topology>
    </subcellularLocation>
</comment>
<dbReference type="PANTHER" id="PTHR10120">
    <property type="entry name" value="CAAX PRENYL PROTEASE 1"/>
    <property type="match status" value="1"/>
</dbReference>
<evidence type="ECO:0000256" key="2">
    <source>
        <dbReference type="ARBA" id="ARBA00022670"/>
    </source>
</evidence>
<feature type="binding site" evidence="14">
    <location>
        <position position="304"/>
    </location>
    <ligand>
        <name>Zn(2+)</name>
        <dbReference type="ChEBI" id="CHEBI:29105"/>
        <note>catalytic</note>
    </ligand>
</feature>
<feature type="binding site" evidence="14">
    <location>
        <position position="300"/>
    </location>
    <ligand>
        <name>Zn(2+)</name>
        <dbReference type="ChEBI" id="CHEBI:29105"/>
        <note>catalytic</note>
    </ligand>
</feature>
<comment type="function">
    <text evidence="15">Proteolytically removes the C-terminal three residues of farnesylated proteins.</text>
</comment>
<comment type="similarity">
    <text evidence="12 15">Belongs to the peptidase M48A family.</text>
</comment>
<dbReference type="Pfam" id="PF01435">
    <property type="entry name" value="Peptidase_M48"/>
    <property type="match status" value="1"/>
</dbReference>
<name>A0A7G3ZJR4_9SACH</name>
<dbReference type="RefSeq" id="XP_037140424.1">
    <property type="nucleotide sequence ID" value="XM_037284528.1"/>
</dbReference>
<comment type="caution">
    <text evidence="15">Lacks conserved residue(s) required for the propagation of feature annotation.</text>
</comment>
<evidence type="ECO:0000259" key="16">
    <source>
        <dbReference type="Pfam" id="PF01435"/>
    </source>
</evidence>
<dbReference type="EMBL" id="CP059251">
    <property type="protein sequence ID" value="QLL33750.1"/>
    <property type="molecule type" value="Genomic_DNA"/>
</dbReference>
<dbReference type="OrthoDB" id="360839at2759"/>
<feature type="domain" description="CAAX prenyl protease 1 N-terminal" evidence="17">
    <location>
        <begin position="40"/>
        <end position="226"/>
    </location>
</feature>
<gene>
    <name evidence="18" type="ORF">HG536_0F00750</name>
</gene>
<dbReference type="GO" id="GO:0004222">
    <property type="term" value="F:metalloendopeptidase activity"/>
    <property type="evidence" value="ECO:0007669"/>
    <property type="project" value="UniProtKB-UniRule"/>
</dbReference>
<evidence type="ECO:0000256" key="10">
    <source>
        <dbReference type="ARBA" id="ARBA00023136"/>
    </source>
</evidence>
<dbReference type="InterPro" id="IPR032456">
    <property type="entry name" value="Peptidase_M48_N"/>
</dbReference>
<dbReference type="EC" id="3.4.24.84" evidence="15"/>
<keyword evidence="8 15" id="KW-1133">Transmembrane helix</keyword>
<evidence type="ECO:0000256" key="7">
    <source>
        <dbReference type="ARBA" id="ARBA00022833"/>
    </source>
</evidence>
<evidence type="ECO:0000256" key="3">
    <source>
        <dbReference type="ARBA" id="ARBA00022692"/>
    </source>
</evidence>
<dbReference type="CDD" id="cd07343">
    <property type="entry name" value="M48A_Zmpste24p_like"/>
    <property type="match status" value="1"/>
</dbReference>
<evidence type="ECO:0000256" key="5">
    <source>
        <dbReference type="ARBA" id="ARBA00022801"/>
    </source>
</evidence>
<dbReference type="Proteomes" id="UP000515788">
    <property type="component" value="Chromosome 6"/>
</dbReference>
<dbReference type="AlphaFoldDB" id="A0A7G3ZJR4"/>
<evidence type="ECO:0000256" key="13">
    <source>
        <dbReference type="PIRSR" id="PIRSR627057-1"/>
    </source>
</evidence>
<dbReference type="FunFam" id="3.30.2010.10:FF:000002">
    <property type="entry name" value="CAAX prenyl protease"/>
    <property type="match status" value="1"/>
</dbReference>
<dbReference type="KEGG" id="tgb:HG536_0F00750"/>
<comment type="cofactor">
    <cofactor evidence="14 15">
        <name>Zn(2+)</name>
        <dbReference type="ChEBI" id="CHEBI:29105"/>
    </cofactor>
    <text evidence="14 15">Binds 1 zinc ion per subunit.</text>
</comment>
<dbReference type="Gene3D" id="3.30.2010.10">
    <property type="entry name" value="Metalloproteases ('zincins'), catalytic domain"/>
    <property type="match status" value="1"/>
</dbReference>
<evidence type="ECO:0000256" key="8">
    <source>
        <dbReference type="ARBA" id="ARBA00022989"/>
    </source>
</evidence>
<feature type="active site" description="Proton donor" evidence="13">
    <location>
        <position position="399"/>
    </location>
</feature>
<feature type="binding site" evidence="14">
    <location>
        <position position="395"/>
    </location>
    <ligand>
        <name>Zn(2+)</name>
        <dbReference type="ChEBI" id="CHEBI:29105"/>
        <note>catalytic</note>
    </ligand>
</feature>
<dbReference type="GO" id="GO:0005789">
    <property type="term" value="C:endoplasmic reticulum membrane"/>
    <property type="evidence" value="ECO:0007669"/>
    <property type="project" value="UniProtKB-SubCell"/>
</dbReference>
<dbReference type="GeneID" id="59326965"/>
<protein>
    <recommendedName>
        <fullName evidence="15">CAAX prenyl protease</fullName>
        <ecNumber evidence="15">3.4.24.84</ecNumber>
    </recommendedName>
</protein>
<evidence type="ECO:0000256" key="6">
    <source>
        <dbReference type="ARBA" id="ARBA00022824"/>
    </source>
</evidence>
<feature type="transmembrane region" description="Helical" evidence="15">
    <location>
        <begin position="197"/>
        <end position="220"/>
    </location>
</feature>
<evidence type="ECO:0000256" key="9">
    <source>
        <dbReference type="ARBA" id="ARBA00023049"/>
    </source>
</evidence>
<keyword evidence="3 15" id="KW-0812">Transmembrane</keyword>
<proteinExistence type="inferred from homology"/>
<dbReference type="Pfam" id="PF16491">
    <property type="entry name" value="Peptidase_M48_N"/>
    <property type="match status" value="1"/>
</dbReference>
<keyword evidence="2 15" id="KW-0645">Protease</keyword>
<feature type="active site" evidence="13">
    <location>
        <position position="301"/>
    </location>
</feature>
<feature type="transmembrane region" description="Helical" evidence="15">
    <location>
        <begin position="20"/>
        <end position="38"/>
    </location>
</feature>
<evidence type="ECO:0000313" key="18">
    <source>
        <dbReference type="EMBL" id="QLL33750.1"/>
    </source>
</evidence>
<keyword evidence="9 15" id="KW-0482">Metalloprotease</keyword>
<keyword evidence="6 15" id="KW-0256">Endoplasmic reticulum</keyword>
<reference evidence="18 19" key="1">
    <citation type="submission" date="2020-06" db="EMBL/GenBank/DDBJ databases">
        <title>The yeast mating-type switching endonuclease HO is a domesticated member of an unorthodox homing genetic element family.</title>
        <authorList>
            <person name="Coughlan A.Y."/>
            <person name="Lombardi L."/>
            <person name="Braun-Galleani S."/>
            <person name="Martos A.R."/>
            <person name="Galeote V."/>
            <person name="Bigey F."/>
            <person name="Dequin S."/>
            <person name="Byrne K.P."/>
            <person name="Wolfe K.H."/>
        </authorList>
    </citation>
    <scope>NUCLEOTIDE SEQUENCE [LARGE SCALE GENOMIC DNA]</scope>
    <source>
        <strain evidence="18 19">CBS764</strain>
    </source>
</reference>
<feature type="transmembrane region" description="Helical" evidence="15">
    <location>
        <begin position="310"/>
        <end position="332"/>
    </location>
</feature>
<keyword evidence="7 14" id="KW-0862">Zinc</keyword>
<comment type="catalytic activity">
    <reaction evidence="11 15">
        <text>Hydrolyzes the peptide bond -P2-(S-farnesyl or geranylgeranyl)C-P1'-P2'-P3'-COOH where P1' and P2' are amino acids with aliphatic side chains and P3' is any C-terminal residue.</text>
        <dbReference type="EC" id="3.4.24.84"/>
    </reaction>
</comment>
<dbReference type="InterPro" id="IPR027057">
    <property type="entry name" value="CAXX_Prtase_1"/>
</dbReference>
<dbReference type="GO" id="GO:0071586">
    <property type="term" value="P:CAAX-box protein processing"/>
    <property type="evidence" value="ECO:0007669"/>
    <property type="project" value="UniProtKB-UniRule"/>
</dbReference>
<evidence type="ECO:0000256" key="15">
    <source>
        <dbReference type="RuleBase" id="RU366005"/>
    </source>
</evidence>
<evidence type="ECO:0000313" key="19">
    <source>
        <dbReference type="Proteomes" id="UP000515788"/>
    </source>
</evidence>
<keyword evidence="4 14" id="KW-0479">Metal-binding</keyword>
<evidence type="ECO:0000259" key="17">
    <source>
        <dbReference type="Pfam" id="PF16491"/>
    </source>
</evidence>
<evidence type="ECO:0000256" key="1">
    <source>
        <dbReference type="ARBA" id="ARBA00004477"/>
    </source>
</evidence>
<feature type="domain" description="Peptidase M48" evidence="16">
    <location>
        <begin position="229"/>
        <end position="450"/>
    </location>
</feature>
<evidence type="ECO:0000256" key="14">
    <source>
        <dbReference type="PIRSR" id="PIRSR627057-2"/>
    </source>
</evidence>
<keyword evidence="19" id="KW-1185">Reference proteome</keyword>